<dbReference type="PROSITE" id="PS50191">
    <property type="entry name" value="CRAL_TRIO"/>
    <property type="match status" value="1"/>
</dbReference>
<reference evidence="2" key="1">
    <citation type="submission" date="2021-01" db="EMBL/GenBank/DDBJ databases">
        <authorList>
            <person name="Corre E."/>
            <person name="Pelletier E."/>
            <person name="Niang G."/>
            <person name="Scheremetjew M."/>
            <person name="Finn R."/>
            <person name="Kale V."/>
            <person name="Holt S."/>
            <person name="Cochrane G."/>
            <person name="Meng A."/>
            <person name="Brown T."/>
            <person name="Cohen L."/>
        </authorList>
    </citation>
    <scope>NUCLEOTIDE SEQUENCE</scope>
    <source>
        <strain evidence="2">CCAP 955/1</strain>
    </source>
</reference>
<dbReference type="InterPro" id="IPR036273">
    <property type="entry name" value="CRAL/TRIO_N_dom_sf"/>
</dbReference>
<evidence type="ECO:0000313" key="2">
    <source>
        <dbReference type="EMBL" id="CAE0275447.1"/>
    </source>
</evidence>
<dbReference type="SUPFAM" id="SSF52087">
    <property type="entry name" value="CRAL/TRIO domain"/>
    <property type="match status" value="1"/>
</dbReference>
<name>A0A7S3GSZ5_9STRA</name>
<dbReference type="SUPFAM" id="SSF46938">
    <property type="entry name" value="CRAL/TRIO N-terminal domain"/>
    <property type="match status" value="1"/>
</dbReference>
<dbReference type="Pfam" id="PF00650">
    <property type="entry name" value="CRAL_TRIO"/>
    <property type="match status" value="1"/>
</dbReference>
<dbReference type="PANTHER" id="PTHR45657">
    <property type="entry name" value="CRAL-TRIO DOMAIN-CONTAINING PROTEIN YKL091C-RELATED"/>
    <property type="match status" value="1"/>
</dbReference>
<feature type="domain" description="CRAL-TRIO" evidence="1">
    <location>
        <begin position="88"/>
        <end position="287"/>
    </location>
</feature>
<dbReference type="EMBL" id="HBIC01008573">
    <property type="protein sequence ID" value="CAE0275447.1"/>
    <property type="molecule type" value="Transcribed_RNA"/>
</dbReference>
<dbReference type="AlphaFoldDB" id="A0A7S3GSZ5"/>
<dbReference type="Gene3D" id="3.40.525.10">
    <property type="entry name" value="CRAL-TRIO lipid binding domain"/>
    <property type="match status" value="1"/>
</dbReference>
<dbReference type="InterPro" id="IPR051026">
    <property type="entry name" value="PI/PC_transfer"/>
</dbReference>
<dbReference type="CDD" id="cd00170">
    <property type="entry name" value="SEC14"/>
    <property type="match status" value="1"/>
</dbReference>
<dbReference type="InterPro" id="IPR001251">
    <property type="entry name" value="CRAL-TRIO_dom"/>
</dbReference>
<protein>
    <recommendedName>
        <fullName evidence="1">CRAL-TRIO domain-containing protein</fullName>
    </recommendedName>
</protein>
<organism evidence="2">
    <name type="scientific">Spumella elongata</name>
    <dbReference type="NCBI Taxonomy" id="89044"/>
    <lineage>
        <taxon>Eukaryota</taxon>
        <taxon>Sar</taxon>
        <taxon>Stramenopiles</taxon>
        <taxon>Ochrophyta</taxon>
        <taxon>Chrysophyceae</taxon>
        <taxon>Chromulinales</taxon>
        <taxon>Chromulinaceae</taxon>
        <taxon>Spumella</taxon>
    </lineage>
</organism>
<dbReference type="PANTHER" id="PTHR45657:SF1">
    <property type="entry name" value="CRAL-TRIO DOMAIN-CONTAINING PROTEIN YKL091C-RELATED"/>
    <property type="match status" value="1"/>
</dbReference>
<proteinExistence type="predicted"/>
<gene>
    <name evidence="2" type="ORF">SELO1098_LOCUS4275</name>
</gene>
<dbReference type="InterPro" id="IPR036865">
    <property type="entry name" value="CRAL-TRIO_dom_sf"/>
</dbReference>
<evidence type="ECO:0000259" key="1">
    <source>
        <dbReference type="PROSITE" id="PS50191"/>
    </source>
</evidence>
<accession>A0A7S3GSZ5</accession>
<dbReference type="SMART" id="SM00516">
    <property type="entry name" value="SEC14"/>
    <property type="match status" value="1"/>
</dbReference>
<sequence length="441" mass="49328">MPRWTPQEQECIATLKNRLKEQLEASPQFPEIVGERKMIRFLRGHNFDIDKVSNLMANFFKWRMDNKVDEIRTNIVERGMDHPLKFPKGELILSLIPQLILVPHAQDKLGCPICVEQYNFTPSEVFKYITIDDYILFVLYSLEFKSLIVEALSEQREEAFLNSLTKTERTELETNPNSKPYGVIVNICVVRDLNGVGFAHLSAQGQEIIKAVIAVASDNYPELMRKCFMINAPFLFNAAWYVIKGFLSPRTLAKVSLMGGNYMNELLQDIDKSQLPAMVGGDFTGFTTYEPYQFDRSYFVPDGWISVDVSTCIAEADASSAKDKTCSTNTTSIEPNNNIITNERGTATSNANVCAVDDIISTLIALSTNNCVLLRQFDLTNIEYADDGVIDNSGICYADYVPNAIRASMVGKSVPAIKQQTKAVASIGDMNSVISMRTSGF</sequence>